<gene>
    <name evidence="5" type="primary">ecfA1_2</name>
    <name evidence="5" type="ORF">SAMEA4384403_01868</name>
</gene>
<evidence type="ECO:0000256" key="2">
    <source>
        <dbReference type="ARBA" id="ARBA00022741"/>
    </source>
</evidence>
<evidence type="ECO:0000313" key="5">
    <source>
        <dbReference type="EMBL" id="SNV74084.1"/>
    </source>
</evidence>
<dbReference type="OrthoDB" id="2968466at2"/>
<dbReference type="InterPro" id="IPR051782">
    <property type="entry name" value="ABC_Transporter_VariousFunc"/>
</dbReference>
<name>A0A239ZTE5_9STAP</name>
<protein>
    <submittedName>
        <fullName evidence="5">Putative ABC transporter ATP-binding protein</fullName>
        <ecNumber evidence="5">3.6.3.-</ecNumber>
    </submittedName>
</protein>
<keyword evidence="5" id="KW-0378">Hydrolase</keyword>
<dbReference type="InterPro" id="IPR003593">
    <property type="entry name" value="AAA+_ATPase"/>
</dbReference>
<keyword evidence="2" id="KW-0547">Nucleotide-binding</keyword>
<accession>A0A239ZTE5</accession>
<dbReference type="GO" id="GO:0005524">
    <property type="term" value="F:ATP binding"/>
    <property type="evidence" value="ECO:0007669"/>
    <property type="project" value="UniProtKB-KW"/>
</dbReference>
<feature type="domain" description="ABC transporter" evidence="4">
    <location>
        <begin position="2"/>
        <end position="228"/>
    </location>
</feature>
<dbReference type="InterPro" id="IPR027417">
    <property type="entry name" value="P-loop_NTPase"/>
</dbReference>
<keyword evidence="1" id="KW-0813">Transport</keyword>
<evidence type="ECO:0000313" key="6">
    <source>
        <dbReference type="Proteomes" id="UP000242084"/>
    </source>
</evidence>
<dbReference type="PANTHER" id="PTHR42939">
    <property type="entry name" value="ABC TRANSPORTER ATP-BINDING PROTEIN ALBC-RELATED"/>
    <property type="match status" value="1"/>
</dbReference>
<evidence type="ECO:0000259" key="4">
    <source>
        <dbReference type="PROSITE" id="PS50893"/>
    </source>
</evidence>
<keyword evidence="3 5" id="KW-0067">ATP-binding</keyword>
<dbReference type="InterPro" id="IPR003439">
    <property type="entry name" value="ABC_transporter-like_ATP-bd"/>
</dbReference>
<evidence type="ECO:0000256" key="3">
    <source>
        <dbReference type="ARBA" id="ARBA00022840"/>
    </source>
</evidence>
<evidence type="ECO:0000256" key="1">
    <source>
        <dbReference type="ARBA" id="ARBA00022448"/>
    </source>
</evidence>
<dbReference type="Gene3D" id="3.40.50.300">
    <property type="entry name" value="P-loop containing nucleotide triphosphate hydrolases"/>
    <property type="match status" value="1"/>
</dbReference>
<dbReference type="KEGG" id="sste:SAMEA4384403_1868"/>
<dbReference type="EMBL" id="LT906462">
    <property type="protein sequence ID" value="SNV74084.1"/>
    <property type="molecule type" value="Genomic_DNA"/>
</dbReference>
<dbReference type="SUPFAM" id="SSF52540">
    <property type="entry name" value="P-loop containing nucleoside triphosphate hydrolases"/>
    <property type="match status" value="1"/>
</dbReference>
<dbReference type="Proteomes" id="UP000242084">
    <property type="component" value="Chromosome 1"/>
</dbReference>
<dbReference type="PROSITE" id="PS50893">
    <property type="entry name" value="ABC_TRANSPORTER_2"/>
    <property type="match status" value="1"/>
</dbReference>
<sequence length="235" mass="27445">MFYVNNLNFTYKKSNKETLTNVSFSLKEDRLNILIGMNGSGKSTLLDCITNNFKAESDEIRMPSTKEISYLTQNNYYTPKNLGKDFIKLFLGMITKNEKRLFEQNFYDNLTDLEKEKYNHLLEMELGKMSFGERKWLLIVMFSHLNRKLYIFDEPTSGVDPLSRKMILEKLQHILSKNGICLIATHQLQDLVHLNPHIIFLNKGKVVFEGLYEDWLSSHDTSNPDIAFEQTIINI</sequence>
<proteinExistence type="predicted"/>
<organism evidence="5 6">
    <name type="scientific">Mammaliicoccus stepanovicii</name>
    <dbReference type="NCBI Taxonomy" id="643214"/>
    <lineage>
        <taxon>Bacteria</taxon>
        <taxon>Bacillati</taxon>
        <taxon>Bacillota</taxon>
        <taxon>Bacilli</taxon>
        <taxon>Bacillales</taxon>
        <taxon>Staphylococcaceae</taxon>
        <taxon>Mammaliicoccus</taxon>
    </lineage>
</organism>
<dbReference type="RefSeq" id="WP_095088874.1">
    <property type="nucleotide sequence ID" value="NZ_LT906462.1"/>
</dbReference>
<dbReference type="PANTHER" id="PTHR42939:SF1">
    <property type="entry name" value="ABC TRANSPORTER ATP-BINDING PROTEIN ALBC-RELATED"/>
    <property type="match status" value="1"/>
</dbReference>
<dbReference type="Pfam" id="PF00005">
    <property type="entry name" value="ABC_tran"/>
    <property type="match status" value="1"/>
</dbReference>
<keyword evidence="6" id="KW-1185">Reference proteome</keyword>
<dbReference type="AlphaFoldDB" id="A0A239ZTE5"/>
<reference evidence="5 6" key="1">
    <citation type="submission" date="2017-06" db="EMBL/GenBank/DDBJ databases">
        <authorList>
            <consortium name="Pathogen Informatics"/>
        </authorList>
    </citation>
    <scope>NUCLEOTIDE SEQUENCE [LARGE SCALE GENOMIC DNA]</scope>
    <source>
        <strain evidence="5 6">NCTC13839</strain>
    </source>
</reference>
<dbReference type="EC" id="3.6.3.-" evidence="5"/>
<dbReference type="GO" id="GO:0016887">
    <property type="term" value="F:ATP hydrolysis activity"/>
    <property type="evidence" value="ECO:0007669"/>
    <property type="project" value="InterPro"/>
</dbReference>
<dbReference type="SMART" id="SM00382">
    <property type="entry name" value="AAA"/>
    <property type="match status" value="1"/>
</dbReference>